<keyword evidence="3" id="KW-1185">Reference proteome</keyword>
<dbReference type="OrthoDB" id="4156665at2759"/>
<dbReference type="Proteomes" id="UP000182658">
    <property type="component" value="Unassembled WGS sequence"/>
</dbReference>
<reference evidence="2 3" key="1">
    <citation type="submission" date="2016-10" db="EMBL/GenBank/DDBJ databases">
        <title>Draft genome sequence of Coniochaeta ligniaria NRRL30616, a lignocellulolytic fungus for bioabatement of inhibitors in plant biomass hydrolysates.</title>
        <authorList>
            <consortium name="DOE Joint Genome Institute"/>
            <person name="Jimenez D.J."/>
            <person name="Hector R.E."/>
            <person name="Riley R."/>
            <person name="Sun H."/>
            <person name="Grigoriev I.V."/>
            <person name="Van Elsas J.D."/>
            <person name="Nichols N.N."/>
        </authorList>
    </citation>
    <scope>NUCLEOTIDE SEQUENCE [LARGE SCALE GENOMIC DNA]</scope>
    <source>
        <strain evidence="2 3">NRRL 30616</strain>
    </source>
</reference>
<sequence>MPKRKHSVSQGMGCDMNQGPSQKRRLVGEYRENPGDDMQQSIGELNQNDRKPEQETTQTARMPKRQRTVSQVMDSDMNQDPSKKPRYVGEYRENPEDDMQQSIGELSQKDMKSEPETTQSIPRYPNDDDMQQYREITQDECKAEPVDCDSAHGNSDRQVLSCDSNMGLGHATEATNNYVESTYSSITSRLDPVYITTSEGTIKLTPSPCFYTRSYYDDLSYNPKSTDYKFTTAAELLDPRSFDILGWSPEHYAGLTNTIPVPPSAYQPRAKRSSSDPIRRTCLTSNHNLAWMVGWMRKPMKVMYQLGTGLVHPDFPATWGSVALLTEEQLDSLAEFYHQTSWNEWLLLYPCPIMWRWEDNVWVKRRKMMEFIGIRKPLPPPVEVVQWLDELENEIGRRLEEEREREERQEELRLKMWLCREGRRL</sequence>
<feature type="region of interest" description="Disordered" evidence="1">
    <location>
        <begin position="1"/>
        <end position="128"/>
    </location>
</feature>
<organism evidence="2 3">
    <name type="scientific">Coniochaeta ligniaria NRRL 30616</name>
    <dbReference type="NCBI Taxonomy" id="1408157"/>
    <lineage>
        <taxon>Eukaryota</taxon>
        <taxon>Fungi</taxon>
        <taxon>Dikarya</taxon>
        <taxon>Ascomycota</taxon>
        <taxon>Pezizomycotina</taxon>
        <taxon>Sordariomycetes</taxon>
        <taxon>Sordariomycetidae</taxon>
        <taxon>Coniochaetales</taxon>
        <taxon>Coniochaetaceae</taxon>
        <taxon>Coniochaeta</taxon>
    </lineage>
</organism>
<dbReference type="InParanoid" id="A0A1J7K562"/>
<evidence type="ECO:0000313" key="2">
    <source>
        <dbReference type="EMBL" id="OIW35362.1"/>
    </source>
</evidence>
<feature type="compositionally biased region" description="Polar residues" evidence="1">
    <location>
        <begin position="68"/>
        <end position="80"/>
    </location>
</feature>
<gene>
    <name evidence="2" type="ORF">CONLIGDRAFT_676283</name>
</gene>
<dbReference type="EMBL" id="KV875093">
    <property type="protein sequence ID" value="OIW35362.1"/>
    <property type="molecule type" value="Genomic_DNA"/>
</dbReference>
<evidence type="ECO:0000313" key="3">
    <source>
        <dbReference type="Proteomes" id="UP000182658"/>
    </source>
</evidence>
<dbReference type="AlphaFoldDB" id="A0A1J7K562"/>
<accession>A0A1J7K562</accession>
<proteinExistence type="predicted"/>
<protein>
    <submittedName>
        <fullName evidence="2">Uncharacterized protein</fullName>
    </submittedName>
</protein>
<evidence type="ECO:0000256" key="1">
    <source>
        <dbReference type="SAM" id="MobiDB-lite"/>
    </source>
</evidence>
<feature type="compositionally biased region" description="Basic and acidic residues" evidence="1">
    <location>
        <begin position="81"/>
        <end position="94"/>
    </location>
</feature>
<name>A0A1J7K562_9PEZI</name>